<dbReference type="GO" id="GO:0005576">
    <property type="term" value="C:extracellular region"/>
    <property type="evidence" value="ECO:0007669"/>
    <property type="project" value="UniProtKB-SubCell"/>
</dbReference>
<comment type="function">
    <text evidence="1">Converts beta-D-mannuronic acid (M) to alpha-L-guluronic acid (G), producing a polymer with gel-forming capacity, required for the formation of the cyst coat.</text>
</comment>
<dbReference type="Pfam" id="PF13229">
    <property type="entry name" value="Beta_helix"/>
    <property type="match status" value="1"/>
</dbReference>
<dbReference type="Pfam" id="PF00353">
    <property type="entry name" value="HemolysinCabind"/>
    <property type="match status" value="3"/>
</dbReference>
<organism evidence="10 11">
    <name type="scientific">Novosphingobium umbonatum</name>
    <dbReference type="NCBI Taxonomy" id="1908524"/>
    <lineage>
        <taxon>Bacteria</taxon>
        <taxon>Pseudomonadati</taxon>
        <taxon>Pseudomonadota</taxon>
        <taxon>Alphaproteobacteria</taxon>
        <taxon>Sphingomonadales</taxon>
        <taxon>Sphingomonadaceae</taxon>
        <taxon>Novosphingobium</taxon>
    </lineage>
</organism>
<dbReference type="RefSeq" id="WP_127711162.1">
    <property type="nucleotide sequence ID" value="NZ_SACO01000014.1"/>
</dbReference>
<evidence type="ECO:0000256" key="3">
    <source>
        <dbReference type="ARBA" id="ARBA00004613"/>
    </source>
</evidence>
<dbReference type="GO" id="GO:0090729">
    <property type="term" value="F:toxin activity"/>
    <property type="evidence" value="ECO:0007669"/>
    <property type="project" value="UniProtKB-KW"/>
</dbReference>
<evidence type="ECO:0000256" key="6">
    <source>
        <dbReference type="ARBA" id="ARBA00022737"/>
    </source>
</evidence>
<evidence type="ECO:0000256" key="7">
    <source>
        <dbReference type="ARBA" id="ARBA00023026"/>
    </source>
</evidence>
<evidence type="ECO:0000256" key="8">
    <source>
        <dbReference type="ARBA" id="ARBA00023136"/>
    </source>
</evidence>
<dbReference type="SUPFAM" id="SSF51120">
    <property type="entry name" value="beta-Roll"/>
    <property type="match status" value="3"/>
</dbReference>
<dbReference type="Gene3D" id="2.150.10.10">
    <property type="entry name" value="Serralysin-like metalloprotease, C-terminal"/>
    <property type="match status" value="2"/>
</dbReference>
<keyword evidence="7" id="KW-0843">Virulence</keyword>
<evidence type="ECO:0000313" key="10">
    <source>
        <dbReference type="EMBL" id="RVU03514.1"/>
    </source>
</evidence>
<dbReference type="SMART" id="SM00710">
    <property type="entry name" value="PbH1"/>
    <property type="match status" value="6"/>
</dbReference>
<keyword evidence="11" id="KW-1185">Reference proteome</keyword>
<protein>
    <recommendedName>
        <fullName evidence="9">Right handed beta helix domain-containing protein</fullName>
    </recommendedName>
</protein>
<evidence type="ECO:0000259" key="9">
    <source>
        <dbReference type="Pfam" id="PF13229"/>
    </source>
</evidence>
<dbReference type="PROSITE" id="PS00330">
    <property type="entry name" value="HEMOLYSIN_CALCIUM"/>
    <property type="match status" value="3"/>
</dbReference>
<evidence type="ECO:0000256" key="5">
    <source>
        <dbReference type="ARBA" id="ARBA00022656"/>
    </source>
</evidence>
<dbReference type="InterPro" id="IPR012334">
    <property type="entry name" value="Pectin_lyas_fold"/>
</dbReference>
<sequence length="652" mass="67847">MTTFNVSTTAQLEKALSSAVDGDIIALASGDYSGLVISNINIDGNVTITSADASNPAVLTDLSVKNSSGITFSNLDFYEEDAGTYWNFTITNCSDIAIDNVTLHGPDNVGSGEESQILLIRNSSGVSVTNCEFYNLYSGLNLLDCDGITVSNNSFHDIRMDGIRGGGNSNIVISSNYFTDFYPASGDHGDCIQFWTTNTTTAASNITITDNLFVRGDGAAVQGIFMRDEVGGLSYQNVTIADNVMLGTLYQGITAGGVASGTVSDNIVVGYADQKSWIYMLTASSALTFSDNIATTYLTDSSTLSAVASGDNVKLAINTGSWGSYILDWAATHDLVSTQLNSLTEAALYASFGTTSSVTATTGYSSAVGTDANDSLSATSTGYTYVYGAAGSDKLYDTAAGHNYLMGGDGNDTYYIYSSTTTVIEASDGGTDSVVAYANYTLAENVETLTLGTGNLTVYGNDQDNRINGSSGDETIYGMDGADAIVGGSGNDTIYGGNGADILYGNAGNDIIYGDAGNDILYGAEGNDTLYGGAGDDRLEGGAGADILTGGDGKDQFLFRTTDLGSTDIITDFTHGTDAISLSVIDANTKTTADDAFTFIGTSAFTNTAGELRYVQSGGNTYIYADVNGDGVADLTIELLGSYTMTKSDFYL</sequence>
<evidence type="ECO:0000256" key="2">
    <source>
        <dbReference type="ARBA" id="ARBA00004370"/>
    </source>
</evidence>
<comment type="subcellular location">
    <subcellularLocation>
        <location evidence="2">Membrane</location>
    </subcellularLocation>
    <subcellularLocation>
        <location evidence="3">Secreted</location>
    </subcellularLocation>
</comment>
<keyword evidence="8" id="KW-0472">Membrane</keyword>
<dbReference type="OrthoDB" id="7501316at2"/>
<dbReference type="InterPro" id="IPR003995">
    <property type="entry name" value="RTX_toxin_determinant-A"/>
</dbReference>
<dbReference type="AlphaFoldDB" id="A0A437N0U4"/>
<dbReference type="InterPro" id="IPR011049">
    <property type="entry name" value="Serralysin-like_metalloprot_C"/>
</dbReference>
<dbReference type="PANTHER" id="PTHR38340">
    <property type="entry name" value="S-LAYER PROTEIN"/>
    <property type="match status" value="1"/>
</dbReference>
<dbReference type="InterPro" id="IPR018511">
    <property type="entry name" value="Hemolysin-typ_Ca-bd_CS"/>
</dbReference>
<dbReference type="InterPro" id="IPR001343">
    <property type="entry name" value="Hemolysn_Ca-bd"/>
</dbReference>
<accession>A0A437N0U4</accession>
<dbReference type="PRINTS" id="PR00313">
    <property type="entry name" value="CABNDNGRPT"/>
</dbReference>
<dbReference type="GO" id="GO:0005509">
    <property type="term" value="F:calcium ion binding"/>
    <property type="evidence" value="ECO:0007669"/>
    <property type="project" value="InterPro"/>
</dbReference>
<dbReference type="PANTHER" id="PTHR38340:SF1">
    <property type="entry name" value="S-LAYER PROTEIN"/>
    <property type="match status" value="1"/>
</dbReference>
<dbReference type="EMBL" id="SACO01000014">
    <property type="protein sequence ID" value="RVU03514.1"/>
    <property type="molecule type" value="Genomic_DNA"/>
</dbReference>
<dbReference type="InterPro" id="IPR011050">
    <property type="entry name" value="Pectin_lyase_fold/virulence"/>
</dbReference>
<proteinExistence type="predicted"/>
<dbReference type="SUPFAM" id="SSF51126">
    <property type="entry name" value="Pectin lyase-like"/>
    <property type="match status" value="1"/>
</dbReference>
<comment type="caution">
    <text evidence="10">The sequence shown here is derived from an EMBL/GenBank/DDBJ whole genome shotgun (WGS) entry which is preliminary data.</text>
</comment>
<name>A0A437N0U4_9SPHN</name>
<dbReference type="InterPro" id="IPR006626">
    <property type="entry name" value="PbH1"/>
</dbReference>
<dbReference type="GO" id="GO:0016020">
    <property type="term" value="C:membrane"/>
    <property type="evidence" value="ECO:0007669"/>
    <property type="project" value="UniProtKB-SubCell"/>
</dbReference>
<keyword evidence="5" id="KW-0800">Toxin</keyword>
<evidence type="ECO:0000256" key="4">
    <source>
        <dbReference type="ARBA" id="ARBA00022525"/>
    </source>
</evidence>
<reference evidence="10 11" key="1">
    <citation type="submission" date="2019-01" db="EMBL/GenBank/DDBJ databases">
        <authorList>
            <person name="Chen W.-M."/>
        </authorList>
    </citation>
    <scope>NUCLEOTIDE SEQUENCE [LARGE SCALE GENOMIC DNA]</scope>
    <source>
        <strain evidence="10 11">FSY-9</strain>
    </source>
</reference>
<dbReference type="Gene3D" id="2.160.20.10">
    <property type="entry name" value="Single-stranded right-handed beta-helix, Pectin lyase-like"/>
    <property type="match status" value="1"/>
</dbReference>
<keyword evidence="4" id="KW-0964">Secreted</keyword>
<keyword evidence="6" id="KW-0677">Repeat</keyword>
<feature type="domain" description="Right handed beta helix" evidence="9">
    <location>
        <begin position="118"/>
        <end position="292"/>
    </location>
</feature>
<evidence type="ECO:0000256" key="1">
    <source>
        <dbReference type="ARBA" id="ARBA00002822"/>
    </source>
</evidence>
<dbReference type="InterPro" id="IPR050557">
    <property type="entry name" value="RTX_toxin/Mannuronan_C5-epim"/>
</dbReference>
<dbReference type="Proteomes" id="UP000282837">
    <property type="component" value="Unassembled WGS sequence"/>
</dbReference>
<gene>
    <name evidence="10" type="ORF">EOE18_15450</name>
</gene>
<evidence type="ECO:0000313" key="11">
    <source>
        <dbReference type="Proteomes" id="UP000282837"/>
    </source>
</evidence>
<dbReference type="InterPro" id="IPR039448">
    <property type="entry name" value="Beta_helix"/>
</dbReference>
<dbReference type="PRINTS" id="PR01488">
    <property type="entry name" value="RTXTOXINA"/>
</dbReference>